<accession>A0ABV7DUV4</accession>
<keyword evidence="6" id="KW-1003">Cell membrane</keyword>
<comment type="caution">
    <text evidence="7">The sequence shown here is derived from an EMBL/GenBank/DDBJ whole genome shotgun (WGS) entry which is preliminary data.</text>
</comment>
<keyword evidence="3 6" id="KW-0812">Transmembrane</keyword>
<gene>
    <name evidence="7" type="ORF">ACFOD6_08925</name>
</gene>
<dbReference type="InterPro" id="IPR002994">
    <property type="entry name" value="Surf1/Shy1"/>
</dbReference>
<sequence>MRRYFFPVLMGIVGVAVLMSLGFWQLERMREKRAYLDEIEARIHNAPIPLPEVPEEGRDKFQAVFAEGRFTGEYLEVLAGQTGASPGVLMIEAFELVGGRRILVQRGFIEDEARAVPRSAAEARIEGNLHWPQDANAATPPPDARTGLWFARDVAAMAARLGTEPTLIVASKPTGDGITPLPVDASGIPNDHWGYAIQWFLLAASWAGMTLFLLWRIRGRND</sequence>
<evidence type="ECO:0000256" key="1">
    <source>
        <dbReference type="ARBA" id="ARBA00004370"/>
    </source>
</evidence>
<dbReference type="PANTHER" id="PTHR23427">
    <property type="entry name" value="SURFEIT LOCUS PROTEIN"/>
    <property type="match status" value="1"/>
</dbReference>
<evidence type="ECO:0000256" key="3">
    <source>
        <dbReference type="ARBA" id="ARBA00022692"/>
    </source>
</evidence>
<dbReference type="PROSITE" id="PS50895">
    <property type="entry name" value="SURF1"/>
    <property type="match status" value="1"/>
</dbReference>
<dbReference type="PANTHER" id="PTHR23427:SF2">
    <property type="entry name" value="SURFEIT LOCUS PROTEIN 1"/>
    <property type="match status" value="1"/>
</dbReference>
<dbReference type="Pfam" id="PF02104">
    <property type="entry name" value="SURF1"/>
    <property type="match status" value="1"/>
</dbReference>
<feature type="transmembrane region" description="Helical" evidence="6">
    <location>
        <begin position="199"/>
        <end position="217"/>
    </location>
</feature>
<dbReference type="EMBL" id="JBHRSM010000015">
    <property type="protein sequence ID" value="MFC3086170.1"/>
    <property type="molecule type" value="Genomic_DNA"/>
</dbReference>
<organism evidence="7 8">
    <name type="scientific">Tabrizicola soli</name>
    <dbReference type="NCBI Taxonomy" id="2185115"/>
    <lineage>
        <taxon>Bacteria</taxon>
        <taxon>Pseudomonadati</taxon>
        <taxon>Pseudomonadota</taxon>
        <taxon>Alphaproteobacteria</taxon>
        <taxon>Rhodobacterales</taxon>
        <taxon>Paracoccaceae</taxon>
        <taxon>Tabrizicola</taxon>
    </lineage>
</organism>
<name>A0ABV7DUV4_9RHOB</name>
<evidence type="ECO:0000256" key="2">
    <source>
        <dbReference type="ARBA" id="ARBA00007165"/>
    </source>
</evidence>
<proteinExistence type="inferred from homology"/>
<keyword evidence="8" id="KW-1185">Reference proteome</keyword>
<dbReference type="Proteomes" id="UP001595445">
    <property type="component" value="Unassembled WGS sequence"/>
</dbReference>
<evidence type="ECO:0000256" key="5">
    <source>
        <dbReference type="ARBA" id="ARBA00023136"/>
    </source>
</evidence>
<evidence type="ECO:0000256" key="6">
    <source>
        <dbReference type="RuleBase" id="RU363076"/>
    </source>
</evidence>
<comment type="subcellular location">
    <subcellularLocation>
        <location evidence="6">Cell membrane</location>
        <topology evidence="6">Multi-pass membrane protein</topology>
    </subcellularLocation>
    <subcellularLocation>
        <location evidence="1">Membrane</location>
    </subcellularLocation>
</comment>
<evidence type="ECO:0000313" key="8">
    <source>
        <dbReference type="Proteomes" id="UP001595445"/>
    </source>
</evidence>
<dbReference type="InterPro" id="IPR045214">
    <property type="entry name" value="Surf1/Surf4"/>
</dbReference>
<protein>
    <recommendedName>
        <fullName evidence="6">SURF1-like protein</fullName>
    </recommendedName>
</protein>
<keyword evidence="4 6" id="KW-1133">Transmembrane helix</keyword>
<evidence type="ECO:0000256" key="4">
    <source>
        <dbReference type="ARBA" id="ARBA00022989"/>
    </source>
</evidence>
<evidence type="ECO:0000313" key="7">
    <source>
        <dbReference type="EMBL" id="MFC3086170.1"/>
    </source>
</evidence>
<dbReference type="CDD" id="cd06662">
    <property type="entry name" value="SURF1"/>
    <property type="match status" value="1"/>
</dbReference>
<dbReference type="RefSeq" id="WP_197645475.1">
    <property type="nucleotide sequence ID" value="NZ_JAEACP010000014.1"/>
</dbReference>
<comment type="similarity">
    <text evidence="2 6">Belongs to the SURF1 family.</text>
</comment>
<feature type="transmembrane region" description="Helical" evidence="6">
    <location>
        <begin position="6"/>
        <end position="24"/>
    </location>
</feature>
<reference evidence="8" key="1">
    <citation type="journal article" date="2019" name="Int. J. Syst. Evol. Microbiol.">
        <title>The Global Catalogue of Microorganisms (GCM) 10K type strain sequencing project: providing services to taxonomists for standard genome sequencing and annotation.</title>
        <authorList>
            <consortium name="The Broad Institute Genomics Platform"/>
            <consortium name="The Broad Institute Genome Sequencing Center for Infectious Disease"/>
            <person name="Wu L."/>
            <person name="Ma J."/>
        </authorList>
    </citation>
    <scope>NUCLEOTIDE SEQUENCE [LARGE SCALE GENOMIC DNA]</scope>
    <source>
        <strain evidence="8">KCTC 62102</strain>
    </source>
</reference>
<keyword evidence="5 6" id="KW-0472">Membrane</keyword>